<keyword evidence="5 7" id="KW-1133">Transmembrane helix</keyword>
<protein>
    <submittedName>
        <fullName evidence="9">ABC transporter permease</fullName>
    </submittedName>
</protein>
<dbReference type="InterPro" id="IPR000515">
    <property type="entry name" value="MetI-like"/>
</dbReference>
<evidence type="ECO:0000259" key="8">
    <source>
        <dbReference type="PROSITE" id="PS50928"/>
    </source>
</evidence>
<comment type="caution">
    <text evidence="9">The sequence shown here is derived from an EMBL/GenBank/DDBJ whole genome shotgun (WGS) entry which is preliminary data.</text>
</comment>
<dbReference type="Proteomes" id="UP001625389">
    <property type="component" value="Unassembled WGS sequence"/>
</dbReference>
<feature type="transmembrane region" description="Helical" evidence="7">
    <location>
        <begin position="12"/>
        <end position="34"/>
    </location>
</feature>
<evidence type="ECO:0000256" key="4">
    <source>
        <dbReference type="ARBA" id="ARBA00022692"/>
    </source>
</evidence>
<dbReference type="EMBL" id="JBGQPK010000004">
    <property type="protein sequence ID" value="MFL2028436.1"/>
    <property type="molecule type" value="Genomic_DNA"/>
</dbReference>
<feature type="transmembrane region" description="Helical" evidence="7">
    <location>
        <begin position="102"/>
        <end position="122"/>
    </location>
</feature>
<feature type="domain" description="ABC transmembrane type-1" evidence="8">
    <location>
        <begin position="62"/>
        <end position="246"/>
    </location>
</feature>
<dbReference type="PANTHER" id="PTHR30151">
    <property type="entry name" value="ALKANE SULFONATE ABC TRANSPORTER-RELATED, MEMBRANE SUBUNIT"/>
    <property type="match status" value="1"/>
</dbReference>
<evidence type="ECO:0000256" key="3">
    <source>
        <dbReference type="ARBA" id="ARBA00022475"/>
    </source>
</evidence>
<dbReference type="CDD" id="cd06261">
    <property type="entry name" value="TM_PBP2"/>
    <property type="match status" value="1"/>
</dbReference>
<dbReference type="Gene3D" id="1.10.3720.10">
    <property type="entry name" value="MetI-like"/>
    <property type="match status" value="1"/>
</dbReference>
<evidence type="ECO:0000313" key="9">
    <source>
        <dbReference type="EMBL" id="MFL2028436.1"/>
    </source>
</evidence>
<organism evidence="9 10">
    <name type="scientific">Loigolactobacillus zhaoyuanensis</name>
    <dbReference type="NCBI Taxonomy" id="2486017"/>
    <lineage>
        <taxon>Bacteria</taxon>
        <taxon>Bacillati</taxon>
        <taxon>Bacillota</taxon>
        <taxon>Bacilli</taxon>
        <taxon>Lactobacillales</taxon>
        <taxon>Lactobacillaceae</taxon>
        <taxon>Loigolactobacillus</taxon>
    </lineage>
</organism>
<feature type="transmembrane region" description="Helical" evidence="7">
    <location>
        <begin position="223"/>
        <end position="242"/>
    </location>
</feature>
<dbReference type="PANTHER" id="PTHR30151:SF0">
    <property type="entry name" value="ABC TRANSPORTER PERMEASE PROTEIN MJ0413-RELATED"/>
    <property type="match status" value="1"/>
</dbReference>
<keyword evidence="3" id="KW-1003">Cell membrane</keyword>
<keyword evidence="4 7" id="KW-0812">Transmembrane</keyword>
<sequence>MSHVFRKIYRFSLAHGIITWLALILVWYVLSLFYNDTFLPGPLETLNGAKSLLFNGNLLSFSAISLRRVLIGWSLGTLVAIPLGLCIGRIKFIHSLVEPMINFFRFIPGLAFLTVFLMWFGVGETSKIVLIFYSTVFTVTVNTIAGVTAVSPERINSARVLGVTNWQLLRTVIWPSIIPHVFTGARLGLGGAFGAIVAAEMLAANEGLGYLIYSARLYFHTDWIFAGIICLGLLGYFTDLLLRTLGNHLLKHYGVTETISIND</sequence>
<feature type="transmembrane region" description="Helical" evidence="7">
    <location>
        <begin position="128"/>
        <end position="151"/>
    </location>
</feature>
<keyword evidence="10" id="KW-1185">Reference proteome</keyword>
<evidence type="ECO:0000256" key="6">
    <source>
        <dbReference type="ARBA" id="ARBA00023136"/>
    </source>
</evidence>
<comment type="similarity">
    <text evidence="7">Belongs to the binding-protein-dependent transport system permease family.</text>
</comment>
<evidence type="ECO:0000256" key="1">
    <source>
        <dbReference type="ARBA" id="ARBA00004651"/>
    </source>
</evidence>
<feature type="transmembrane region" description="Helical" evidence="7">
    <location>
        <begin position="172"/>
        <end position="203"/>
    </location>
</feature>
<feature type="transmembrane region" description="Helical" evidence="7">
    <location>
        <begin position="70"/>
        <end position="90"/>
    </location>
</feature>
<accession>A0ABW8U991</accession>
<dbReference type="PROSITE" id="PS50928">
    <property type="entry name" value="ABC_TM1"/>
    <property type="match status" value="1"/>
</dbReference>
<dbReference type="SUPFAM" id="SSF161098">
    <property type="entry name" value="MetI-like"/>
    <property type="match status" value="1"/>
</dbReference>
<reference evidence="9 10" key="1">
    <citation type="submission" date="2024-08" db="EMBL/GenBank/DDBJ databases">
        <authorList>
            <person name="Arias E."/>
        </authorList>
    </citation>
    <scope>NUCLEOTIDE SEQUENCE [LARGE SCALE GENOMIC DNA]</scope>
    <source>
        <strain evidence="9 10">FAM 25317</strain>
    </source>
</reference>
<comment type="subcellular location">
    <subcellularLocation>
        <location evidence="1 7">Cell membrane</location>
        <topology evidence="1 7">Multi-pass membrane protein</topology>
    </subcellularLocation>
</comment>
<dbReference type="Pfam" id="PF00528">
    <property type="entry name" value="BPD_transp_1"/>
    <property type="match status" value="1"/>
</dbReference>
<dbReference type="InterPro" id="IPR035906">
    <property type="entry name" value="MetI-like_sf"/>
</dbReference>
<dbReference type="RefSeq" id="WP_407136880.1">
    <property type="nucleotide sequence ID" value="NZ_JBGQPK010000004.1"/>
</dbReference>
<keyword evidence="6 7" id="KW-0472">Membrane</keyword>
<name>A0ABW8U991_9LACO</name>
<evidence type="ECO:0000256" key="5">
    <source>
        <dbReference type="ARBA" id="ARBA00022989"/>
    </source>
</evidence>
<gene>
    <name evidence="9" type="ORF">ACEN34_02270</name>
</gene>
<keyword evidence="2 7" id="KW-0813">Transport</keyword>
<evidence type="ECO:0000313" key="10">
    <source>
        <dbReference type="Proteomes" id="UP001625389"/>
    </source>
</evidence>
<evidence type="ECO:0000256" key="2">
    <source>
        <dbReference type="ARBA" id="ARBA00022448"/>
    </source>
</evidence>
<proteinExistence type="inferred from homology"/>
<evidence type="ECO:0000256" key="7">
    <source>
        <dbReference type="RuleBase" id="RU363032"/>
    </source>
</evidence>